<dbReference type="InterPro" id="IPR029045">
    <property type="entry name" value="ClpP/crotonase-like_dom_sf"/>
</dbReference>
<comment type="caution">
    <text evidence="43">The sequence shown here is derived from an EMBL/GenBank/DDBJ whole genome shotgun (WGS) entry which is preliminary data.</text>
</comment>
<gene>
    <name evidence="43" type="ORF">PHET_04414</name>
</gene>
<feature type="active site" description="For hydroxyacyl-coenzyme A dehydrogenase activity" evidence="39">
    <location>
        <position position="504"/>
    </location>
</feature>
<comment type="catalytic activity">
    <reaction evidence="21">
        <text>a (3S)-3-hydroxyacyl-CoA = a (2E)-enoyl-CoA + H2O</text>
        <dbReference type="Rhea" id="RHEA:16105"/>
        <dbReference type="ChEBI" id="CHEBI:15377"/>
        <dbReference type="ChEBI" id="CHEBI:57318"/>
        <dbReference type="ChEBI" id="CHEBI:58856"/>
        <dbReference type="EC" id="4.2.1.17"/>
    </reaction>
    <physiologicalReaction direction="right-to-left" evidence="21">
        <dbReference type="Rhea" id="RHEA:16107"/>
    </physiologicalReaction>
</comment>
<evidence type="ECO:0000256" key="21">
    <source>
        <dbReference type="ARBA" id="ARBA00035854"/>
    </source>
</evidence>
<feature type="site" description="Important for hydroxyacyl-coenzyme A dehydrogenase activity" evidence="40">
    <location>
        <position position="492"/>
    </location>
</feature>
<dbReference type="PANTHER" id="PTHR43612">
    <property type="entry name" value="TRIFUNCTIONAL ENZYME SUBUNIT ALPHA"/>
    <property type="match status" value="1"/>
</dbReference>
<comment type="catalytic activity">
    <reaction evidence="23">
        <text>(3S)-hydroxydecanoyl-CoA + NAD(+) = 3-oxodecanoyl-CoA + NADH + H(+)</text>
        <dbReference type="Rhea" id="RHEA:31187"/>
        <dbReference type="ChEBI" id="CHEBI:15378"/>
        <dbReference type="ChEBI" id="CHEBI:57540"/>
        <dbReference type="ChEBI" id="CHEBI:57945"/>
        <dbReference type="ChEBI" id="CHEBI:62548"/>
        <dbReference type="ChEBI" id="CHEBI:62616"/>
    </reaction>
    <physiologicalReaction direction="left-to-right" evidence="23">
        <dbReference type="Rhea" id="RHEA:31188"/>
    </physiologicalReaction>
</comment>
<evidence type="ECO:0000259" key="41">
    <source>
        <dbReference type="Pfam" id="PF00725"/>
    </source>
</evidence>
<evidence type="ECO:0000256" key="16">
    <source>
        <dbReference type="ARBA" id="ARBA00023098"/>
    </source>
</evidence>
<keyword evidence="11" id="KW-0276">Fatty acid metabolism</keyword>
<evidence type="ECO:0000256" key="40">
    <source>
        <dbReference type="PIRSR" id="PIRSR612803-2"/>
    </source>
</evidence>
<evidence type="ECO:0000256" key="19">
    <source>
        <dbReference type="ARBA" id="ARBA00023239"/>
    </source>
</evidence>
<evidence type="ECO:0000256" key="37">
    <source>
        <dbReference type="ARBA" id="ARBA00077617"/>
    </source>
</evidence>
<comment type="catalytic activity">
    <reaction evidence="29">
        <text>(3S)-3-hydroxydodecanoyl-CoA = (2E)-dodecenoyl-CoA + H2O</text>
        <dbReference type="Rhea" id="RHEA:31075"/>
        <dbReference type="ChEBI" id="CHEBI:15377"/>
        <dbReference type="ChEBI" id="CHEBI:57330"/>
        <dbReference type="ChEBI" id="CHEBI:62558"/>
    </reaction>
    <physiologicalReaction direction="right-to-left" evidence="29">
        <dbReference type="Rhea" id="RHEA:31077"/>
    </physiologicalReaction>
</comment>
<keyword evidence="18" id="KW-0472">Membrane</keyword>
<evidence type="ECO:0000256" key="13">
    <source>
        <dbReference type="ARBA" id="ARBA00022990"/>
    </source>
</evidence>
<dbReference type="GO" id="GO:0004300">
    <property type="term" value="F:enoyl-CoA hydratase activity"/>
    <property type="evidence" value="ECO:0007669"/>
    <property type="project" value="UniProtKB-EC"/>
</dbReference>
<evidence type="ECO:0000256" key="34">
    <source>
        <dbReference type="ARBA" id="ARBA00062153"/>
    </source>
</evidence>
<evidence type="ECO:0000256" key="15">
    <source>
        <dbReference type="ARBA" id="ARBA00023027"/>
    </source>
</evidence>
<keyword evidence="17" id="KW-0496">Mitochondrion</keyword>
<comment type="subcellular location">
    <subcellularLocation>
        <location evidence="2">Mitochondrion inner membrane</location>
    </subcellularLocation>
</comment>
<dbReference type="Gene3D" id="3.90.226.10">
    <property type="entry name" value="2-enoyl-CoA Hydratase, Chain A, domain 1"/>
    <property type="match status" value="1"/>
</dbReference>
<evidence type="ECO:0000256" key="20">
    <source>
        <dbReference type="ARBA" id="ARBA00023268"/>
    </source>
</evidence>
<evidence type="ECO:0000256" key="22">
    <source>
        <dbReference type="ARBA" id="ARBA00047613"/>
    </source>
</evidence>
<evidence type="ECO:0000256" key="18">
    <source>
        <dbReference type="ARBA" id="ARBA00023136"/>
    </source>
</evidence>
<dbReference type="GO" id="GO:0016740">
    <property type="term" value="F:transferase activity"/>
    <property type="evidence" value="ECO:0007669"/>
    <property type="project" value="UniProtKB-KW"/>
</dbReference>
<comment type="catalytic activity">
    <reaction evidence="1">
        <text>(3S)-hydroxyhexadecanoyl-CoA = (2E)-hexadecenoyl-CoA + H2O</text>
        <dbReference type="Rhea" id="RHEA:31163"/>
        <dbReference type="ChEBI" id="CHEBI:15377"/>
        <dbReference type="ChEBI" id="CHEBI:61526"/>
        <dbReference type="ChEBI" id="CHEBI:62613"/>
    </reaction>
    <physiologicalReaction direction="right-to-left" evidence="1">
        <dbReference type="Rhea" id="RHEA:31165"/>
    </physiologicalReaction>
</comment>
<keyword evidence="8" id="KW-0597">Phosphoprotein</keyword>
<keyword evidence="16" id="KW-0443">Lipid metabolism</keyword>
<feature type="domain" description="3-hydroxyacyl-CoA dehydrogenase NAD binding" evidence="42">
    <location>
        <begin position="358"/>
        <end position="535"/>
    </location>
</feature>
<comment type="catalytic activity">
    <reaction evidence="32">
        <text>(3S)-3-hydroxydodecanoyl-CoA + NAD(+) = 3-oxododecanoyl-CoA + NADH + H(+)</text>
        <dbReference type="Rhea" id="RHEA:31179"/>
        <dbReference type="ChEBI" id="CHEBI:15378"/>
        <dbReference type="ChEBI" id="CHEBI:57540"/>
        <dbReference type="ChEBI" id="CHEBI:57945"/>
        <dbReference type="ChEBI" id="CHEBI:62558"/>
        <dbReference type="ChEBI" id="CHEBI:62615"/>
    </reaction>
    <physiologicalReaction direction="left-to-right" evidence="32">
        <dbReference type="Rhea" id="RHEA:31180"/>
    </physiologicalReaction>
</comment>
<evidence type="ECO:0000256" key="14">
    <source>
        <dbReference type="ARBA" id="ARBA00023002"/>
    </source>
</evidence>
<dbReference type="SUPFAM" id="SSF48179">
    <property type="entry name" value="6-phosphogluconate dehydrogenase C-terminal domain-like"/>
    <property type="match status" value="2"/>
</dbReference>
<evidence type="ECO:0000256" key="36">
    <source>
        <dbReference type="ARBA" id="ARBA00068347"/>
    </source>
</evidence>
<dbReference type="GO" id="GO:0016509">
    <property type="term" value="F:long-chain (3S)-3-hydroxyacyl-CoA dehydrogenase (NAD+) activity"/>
    <property type="evidence" value="ECO:0007669"/>
    <property type="project" value="UniProtKB-EC"/>
</dbReference>
<evidence type="ECO:0000256" key="6">
    <source>
        <dbReference type="ARBA" id="ARBA00012076"/>
    </source>
</evidence>
<dbReference type="GO" id="GO:0005743">
    <property type="term" value="C:mitochondrial inner membrane"/>
    <property type="evidence" value="ECO:0007669"/>
    <property type="project" value="UniProtKB-SubCell"/>
</dbReference>
<dbReference type="EMBL" id="LUCH01002274">
    <property type="protein sequence ID" value="KAF5401734.1"/>
    <property type="molecule type" value="Genomic_DNA"/>
</dbReference>
<comment type="catalytic activity">
    <reaction evidence="24">
        <text>1'-[1,2-di-(9Z,12Z-octadecadienoyl)-sn-glycero-3-phospho]-3'-[1-(9Z,12Z-octadecadienoyl)-sn-glycero-3-phospho]-glycerol + (9Z,12Z)-octadecadienoyl-CoA = 1',3'-bis-[1,2-di-(9Z,12Z-octadecadienoyl)-sn-glycero-3-phospho]-glycerol + CoA</text>
        <dbReference type="Rhea" id="RHEA:43672"/>
        <dbReference type="ChEBI" id="CHEBI:57287"/>
        <dbReference type="ChEBI" id="CHEBI:57383"/>
        <dbReference type="ChEBI" id="CHEBI:83580"/>
        <dbReference type="ChEBI" id="CHEBI:83581"/>
    </reaction>
    <physiologicalReaction direction="left-to-right" evidence="24">
        <dbReference type="Rhea" id="RHEA:43673"/>
    </physiologicalReaction>
</comment>
<dbReference type="PROSITE" id="PS00067">
    <property type="entry name" value="3HCDH"/>
    <property type="match status" value="1"/>
</dbReference>
<accession>A0A8J4TBP5</accession>
<evidence type="ECO:0000256" key="7">
    <source>
        <dbReference type="ARBA" id="ARBA00022481"/>
    </source>
</evidence>
<keyword evidence="13" id="KW-0007">Acetylation</keyword>
<dbReference type="GO" id="GO:0016507">
    <property type="term" value="C:mitochondrial fatty acid beta-oxidation multienzyme complex"/>
    <property type="evidence" value="ECO:0007669"/>
    <property type="project" value="InterPro"/>
</dbReference>
<keyword evidence="15" id="KW-0520">NAD</keyword>
<evidence type="ECO:0000313" key="43">
    <source>
        <dbReference type="EMBL" id="KAF5401734.1"/>
    </source>
</evidence>
<keyword evidence="10" id="KW-0999">Mitochondrion inner membrane</keyword>
<evidence type="ECO:0000256" key="35">
    <source>
        <dbReference type="ARBA" id="ARBA00066806"/>
    </source>
</evidence>
<dbReference type="InterPro" id="IPR036291">
    <property type="entry name" value="NAD(P)-bd_dom_sf"/>
</dbReference>
<organism evidence="43 44">
    <name type="scientific">Paragonimus heterotremus</name>
    <dbReference type="NCBI Taxonomy" id="100268"/>
    <lineage>
        <taxon>Eukaryota</taxon>
        <taxon>Metazoa</taxon>
        <taxon>Spiralia</taxon>
        <taxon>Lophotrochozoa</taxon>
        <taxon>Platyhelminthes</taxon>
        <taxon>Trematoda</taxon>
        <taxon>Digenea</taxon>
        <taxon>Plagiorchiida</taxon>
        <taxon>Troglotremata</taxon>
        <taxon>Troglotrematidae</taxon>
        <taxon>Paragonimus</taxon>
    </lineage>
</organism>
<dbReference type="GO" id="GO:0006635">
    <property type="term" value="P:fatty acid beta-oxidation"/>
    <property type="evidence" value="ECO:0007669"/>
    <property type="project" value="UniProtKB-UniPathway"/>
</dbReference>
<evidence type="ECO:0000256" key="10">
    <source>
        <dbReference type="ARBA" id="ARBA00022792"/>
    </source>
</evidence>
<protein>
    <recommendedName>
        <fullName evidence="36">Trifunctional enzyme subunit alpha, mitochondrial</fullName>
        <ecNumber evidence="35">1.1.1.211</ecNumber>
        <ecNumber evidence="6">4.2.1.17</ecNumber>
    </recommendedName>
    <alternativeName>
        <fullName evidence="37">Monolysocardiolipin acyltransferase</fullName>
    </alternativeName>
    <alternativeName>
        <fullName evidence="38">TP-alpha</fullName>
    </alternativeName>
</protein>
<comment type="catalytic activity">
    <reaction evidence="25">
        <text>a long-chain (3S)-3-hydroxy fatty acyl-CoA + NAD(+) = a long-chain 3-oxo-fatty acyl-CoA + NADH + H(+)</text>
        <dbReference type="Rhea" id="RHEA:52656"/>
        <dbReference type="ChEBI" id="CHEBI:15378"/>
        <dbReference type="ChEBI" id="CHEBI:57540"/>
        <dbReference type="ChEBI" id="CHEBI:57945"/>
        <dbReference type="ChEBI" id="CHEBI:136757"/>
        <dbReference type="ChEBI" id="CHEBI:136758"/>
        <dbReference type="EC" id="1.1.1.211"/>
    </reaction>
    <physiologicalReaction direction="left-to-right" evidence="25">
        <dbReference type="Rhea" id="RHEA:52657"/>
    </physiologicalReaction>
</comment>
<evidence type="ECO:0000256" key="31">
    <source>
        <dbReference type="ARBA" id="ARBA00052860"/>
    </source>
</evidence>
<dbReference type="PANTHER" id="PTHR43612:SF3">
    <property type="entry name" value="TRIFUNCTIONAL ENZYME SUBUNIT ALPHA, MITOCHONDRIAL"/>
    <property type="match status" value="1"/>
</dbReference>
<evidence type="ECO:0000256" key="33">
    <source>
        <dbReference type="ARBA" id="ARBA00052989"/>
    </source>
</evidence>
<keyword evidence="14" id="KW-0560">Oxidoreductase</keyword>
<keyword evidence="7" id="KW-0488">Methylation</keyword>
<comment type="subunit">
    <text evidence="34">Heterotetramer of 2 alpha/HADHA and 2 beta/HADHB subunits; forms the mitochondrial trifunctional enzyme. Also purified as higher order heterooligomers including a 4 alpha/HADHA and 4 beta/HADHB heterooligomer which physiological significance remains unclear. The mitochondrial trifunctional enzyme interacts with MTLN.</text>
</comment>
<keyword evidence="19" id="KW-0456">Lyase</keyword>
<evidence type="ECO:0000256" key="28">
    <source>
        <dbReference type="ARBA" id="ARBA00052224"/>
    </source>
</evidence>
<comment type="catalytic activity">
    <reaction evidence="33">
        <text>1'-[1,2-di-(9Z,12Z-octadecadienoyl)-sn-glycero-3-phospho]-3'-[1-(9Z,12Z-octadecadienoyl)-sn-glycero-3-phospho]-glycerol + hexadecanoyl-CoA = 1'-[1,2-di-(9Z,12Z-octadecadienoyl)-sn-glycero-3-phospho]-3'-[1-(9Z,12Z-octadecadienoyl)-2-hexadecanoyl-sn-glycero-3-phospho]-glycerol + CoA</text>
        <dbReference type="Rhea" id="RHEA:43680"/>
        <dbReference type="ChEBI" id="CHEBI:57287"/>
        <dbReference type="ChEBI" id="CHEBI:57379"/>
        <dbReference type="ChEBI" id="CHEBI:83580"/>
        <dbReference type="ChEBI" id="CHEBI:83583"/>
    </reaction>
    <physiologicalReaction direction="left-to-right" evidence="33">
        <dbReference type="Rhea" id="RHEA:43681"/>
    </physiologicalReaction>
</comment>
<evidence type="ECO:0000256" key="5">
    <source>
        <dbReference type="ARBA" id="ARBA00008750"/>
    </source>
</evidence>
<sequence length="759" mass="82957">MALIRCSGQLRSFFQRSMKSCLSPDRLLSRQLFTFEKKQDVGLIRLDDKNSKVNILSKQLYEELAVALKKLEEDDSLNSAVFISGKPGCFIAGADINLMMSCTSEMESQQMSTSLQTLMMQFETCKKPLVAAVMGSCLGGGLELALACHYRIAVDTRQTVIGLPEVKLGLLPGGGGTQRMLSLCPGIDQSLQQILTGSFLSATKAKRMGLVHQVVAPLGPGVMPPTENTMAYLESVAITCARDLAGGKLKPFKTKRSVVQRLLWKLLEFPAFRRMFFNQARNKVMKQTHGLYPAPLKIVDLIETSVAKGSKVGYELEAKMFGELAMTKESKALMGLFFGHSECKKQRLAAPKQPVKRLGVLGAGLMGAGIAQVSIQRDIPVVMKDVSSSSLARGEEYIQSNLAGLVKRKRLTQVEANKTFSLLDSTLDVNSLNNVDMVVEAVFEDIALKHRVVKEVEAVLPPHAIFATNTSALPLHRIAEASKRPDKFIGMHYFSPVDKMELLEVIVTDKTSPDTLASAMDVGLRQGKVVIVVKDGPGFYTTRLLGPMLSESILLLQEGVPATELDNACKAFGWPVGMATLADEVGVDVALHVASCLSTAFPTRVVGGDINLLKDMVTAGMLGRKSGKGIYVYADKKAKNRLENSEASTILEKYRVVPKAKNTLENIQYRLFTRFVNEAVLCLQEGILMNGPIEGDVGAVFGLGFPPNLGGPFRYLDLYGASGLVNRMEEFRKIYGDQFSPCQLLLDHANDSGKKFHTR</sequence>
<evidence type="ECO:0000256" key="23">
    <source>
        <dbReference type="ARBA" id="ARBA00048361"/>
    </source>
</evidence>
<reference evidence="43" key="1">
    <citation type="submission" date="2019-05" db="EMBL/GenBank/DDBJ databases">
        <title>Annotation for the trematode Paragonimus heterotremus.</title>
        <authorList>
            <person name="Choi Y.-J."/>
        </authorList>
    </citation>
    <scope>NUCLEOTIDE SEQUENCE</scope>
    <source>
        <strain evidence="43">LC</strain>
    </source>
</reference>
<comment type="catalytic activity">
    <reaction evidence="31">
        <text>1'-[1,2-di-(9Z,12Z-octadecadienoyl)-sn-glycero-3-phospho]-3'-[1-(9Z,12Z-octadecadienoyl)-sn-glycero-3-phospho]-glycerol + (9Z)-octadecenoyl-CoA = 1'-[1,2-di-(9Z,12Z-octadecadienoyl)-sn-glycero-3-phospho]-3'-[1-(9Z,12Z-octadecadienoyl)-2-(9Z-octadecenoyl)-sn-glycero-3-phospho]-glycerol + CoA</text>
        <dbReference type="Rhea" id="RHEA:43676"/>
        <dbReference type="ChEBI" id="CHEBI:57287"/>
        <dbReference type="ChEBI" id="CHEBI:57387"/>
        <dbReference type="ChEBI" id="CHEBI:83580"/>
        <dbReference type="ChEBI" id="CHEBI:83582"/>
    </reaction>
    <physiologicalReaction direction="left-to-right" evidence="31">
        <dbReference type="Rhea" id="RHEA:43677"/>
    </physiologicalReaction>
</comment>
<evidence type="ECO:0000256" key="17">
    <source>
        <dbReference type="ARBA" id="ARBA00023128"/>
    </source>
</evidence>
<comment type="catalytic activity">
    <reaction evidence="27">
        <text>(3S)-hydroxyoctanoyl-CoA = (2E)-octenoyl-CoA + H2O</text>
        <dbReference type="Rhea" id="RHEA:31199"/>
        <dbReference type="ChEBI" id="CHEBI:15377"/>
        <dbReference type="ChEBI" id="CHEBI:62242"/>
        <dbReference type="ChEBI" id="CHEBI:62617"/>
    </reaction>
    <physiologicalReaction direction="right-to-left" evidence="27">
        <dbReference type="Rhea" id="RHEA:31201"/>
    </physiologicalReaction>
</comment>
<dbReference type="UniPathway" id="UPA00659"/>
<evidence type="ECO:0000256" key="24">
    <source>
        <dbReference type="ARBA" id="ARBA00050222"/>
    </source>
</evidence>
<evidence type="ECO:0000256" key="8">
    <source>
        <dbReference type="ARBA" id="ARBA00022553"/>
    </source>
</evidence>
<evidence type="ECO:0000256" key="26">
    <source>
        <dbReference type="ARBA" id="ARBA00051215"/>
    </source>
</evidence>
<evidence type="ECO:0000256" key="1">
    <source>
        <dbReference type="ARBA" id="ARBA00000469"/>
    </source>
</evidence>
<evidence type="ECO:0000256" key="12">
    <source>
        <dbReference type="ARBA" id="ARBA00022946"/>
    </source>
</evidence>
<dbReference type="SUPFAM" id="SSF52096">
    <property type="entry name" value="ClpP/crotonase"/>
    <property type="match status" value="1"/>
</dbReference>
<dbReference type="InterPro" id="IPR012803">
    <property type="entry name" value="Fa_ox_alpha_mit"/>
</dbReference>
<dbReference type="FunFam" id="1.10.1040.50:FF:000002">
    <property type="entry name" value="Trifunctional enzyme subunit alpha, mitochondrial"/>
    <property type="match status" value="1"/>
</dbReference>
<evidence type="ECO:0000256" key="4">
    <source>
        <dbReference type="ARBA" id="ARBA00007005"/>
    </source>
</evidence>
<dbReference type="AlphaFoldDB" id="A0A8J4TBP5"/>
<evidence type="ECO:0000256" key="29">
    <source>
        <dbReference type="ARBA" id="ARBA00052711"/>
    </source>
</evidence>
<keyword evidence="44" id="KW-1185">Reference proteome</keyword>
<evidence type="ECO:0000256" key="38">
    <source>
        <dbReference type="ARBA" id="ARBA00083277"/>
    </source>
</evidence>
<dbReference type="NCBIfam" id="TIGR02441">
    <property type="entry name" value="fa_ox_alpha_mit"/>
    <property type="match status" value="1"/>
</dbReference>
<dbReference type="InterPro" id="IPR006176">
    <property type="entry name" value="3-OHacyl-CoA_DH_NAD-bd"/>
</dbReference>
<comment type="similarity">
    <text evidence="4">In the central section; belongs to the 3-hydroxyacyl-CoA dehydrogenase family.</text>
</comment>
<dbReference type="InterPro" id="IPR008927">
    <property type="entry name" value="6-PGluconate_DH-like_C_sf"/>
</dbReference>
<keyword evidence="20" id="KW-0511">Multifunctional enzyme</keyword>
<evidence type="ECO:0000256" key="2">
    <source>
        <dbReference type="ARBA" id="ARBA00004273"/>
    </source>
</evidence>
<evidence type="ECO:0000256" key="39">
    <source>
        <dbReference type="PIRSR" id="PIRSR612803-1"/>
    </source>
</evidence>
<dbReference type="InterPro" id="IPR006180">
    <property type="entry name" value="3-OHacyl-CoA_DH_CS"/>
</dbReference>
<evidence type="ECO:0000256" key="32">
    <source>
        <dbReference type="ARBA" id="ARBA00052945"/>
    </source>
</evidence>
<feature type="site" description="Important for long-chain enoyl-CoA hydratase activity" evidence="40">
    <location>
        <position position="165"/>
    </location>
</feature>
<dbReference type="CDD" id="cd06558">
    <property type="entry name" value="crotonase-like"/>
    <property type="match status" value="1"/>
</dbReference>
<evidence type="ECO:0000256" key="30">
    <source>
        <dbReference type="ARBA" id="ARBA00052834"/>
    </source>
</evidence>
<evidence type="ECO:0000259" key="42">
    <source>
        <dbReference type="Pfam" id="PF02737"/>
    </source>
</evidence>
<dbReference type="InterPro" id="IPR001753">
    <property type="entry name" value="Enoyl-CoA_hydra/iso"/>
</dbReference>
<evidence type="ECO:0000256" key="25">
    <source>
        <dbReference type="ARBA" id="ARBA00050446"/>
    </source>
</evidence>
<dbReference type="Gene3D" id="3.40.50.720">
    <property type="entry name" value="NAD(P)-binding Rossmann-like Domain"/>
    <property type="match status" value="1"/>
</dbReference>
<dbReference type="Pfam" id="PF00725">
    <property type="entry name" value="3HCDH"/>
    <property type="match status" value="1"/>
</dbReference>
<comment type="catalytic activity">
    <reaction evidence="30">
        <text>(3S)-hydroxytetradecanoyl-CoA + NAD(+) = 3-oxotetradecanoyl-CoA + NADH + H(+)</text>
        <dbReference type="Rhea" id="RHEA:31167"/>
        <dbReference type="ChEBI" id="CHEBI:15378"/>
        <dbReference type="ChEBI" id="CHEBI:57540"/>
        <dbReference type="ChEBI" id="CHEBI:57945"/>
        <dbReference type="ChEBI" id="CHEBI:62543"/>
        <dbReference type="ChEBI" id="CHEBI:62614"/>
    </reaction>
    <physiologicalReaction direction="left-to-right" evidence="30">
        <dbReference type="Rhea" id="RHEA:31168"/>
    </physiologicalReaction>
</comment>
<dbReference type="GO" id="GO:0070403">
    <property type="term" value="F:NAD+ binding"/>
    <property type="evidence" value="ECO:0007669"/>
    <property type="project" value="InterPro"/>
</dbReference>
<dbReference type="InterPro" id="IPR006108">
    <property type="entry name" value="3HC_DH_C"/>
</dbReference>
<comment type="catalytic activity">
    <reaction evidence="26">
        <text>a 4-saturated-(3S)-3-hydroxyacyl-CoA = a (3E)-enoyl-CoA + H2O</text>
        <dbReference type="Rhea" id="RHEA:20724"/>
        <dbReference type="ChEBI" id="CHEBI:15377"/>
        <dbReference type="ChEBI" id="CHEBI:58521"/>
        <dbReference type="ChEBI" id="CHEBI:137480"/>
        <dbReference type="EC" id="4.2.1.17"/>
    </reaction>
    <physiologicalReaction direction="right-to-left" evidence="26">
        <dbReference type="Rhea" id="RHEA:20726"/>
    </physiologicalReaction>
</comment>
<comment type="pathway">
    <text evidence="3">Lipid metabolism; fatty acid beta-oxidation.</text>
</comment>
<evidence type="ECO:0000256" key="11">
    <source>
        <dbReference type="ARBA" id="ARBA00022832"/>
    </source>
</evidence>
<evidence type="ECO:0000256" key="3">
    <source>
        <dbReference type="ARBA" id="ARBA00005005"/>
    </source>
</evidence>
<evidence type="ECO:0000256" key="27">
    <source>
        <dbReference type="ARBA" id="ARBA00051877"/>
    </source>
</evidence>
<dbReference type="SUPFAM" id="SSF51735">
    <property type="entry name" value="NAD(P)-binding Rossmann-fold domains"/>
    <property type="match status" value="1"/>
</dbReference>
<feature type="domain" description="3-hydroxyacyl-CoA dehydrogenase C-terminal" evidence="41">
    <location>
        <begin position="538"/>
        <end position="633"/>
    </location>
</feature>
<comment type="catalytic activity">
    <reaction evidence="28">
        <text>(3S)-hydroxyoctanoyl-CoA + NAD(+) = 3-oxooctanoyl-CoA + NADH + H(+)</text>
        <dbReference type="Rhea" id="RHEA:31195"/>
        <dbReference type="ChEBI" id="CHEBI:15378"/>
        <dbReference type="ChEBI" id="CHEBI:57540"/>
        <dbReference type="ChEBI" id="CHEBI:57945"/>
        <dbReference type="ChEBI" id="CHEBI:62617"/>
        <dbReference type="ChEBI" id="CHEBI:62619"/>
    </reaction>
    <physiologicalReaction direction="left-to-right" evidence="28">
        <dbReference type="Rhea" id="RHEA:31196"/>
    </physiologicalReaction>
</comment>
<evidence type="ECO:0000313" key="44">
    <source>
        <dbReference type="Proteomes" id="UP000748531"/>
    </source>
</evidence>
<dbReference type="Gene3D" id="1.10.1040.50">
    <property type="match status" value="1"/>
</dbReference>
<keyword evidence="9" id="KW-0808">Transferase</keyword>
<name>A0A8J4TBP5_9TREM</name>
<dbReference type="EC" id="1.1.1.211" evidence="35"/>
<dbReference type="Pfam" id="PF02737">
    <property type="entry name" value="3HCDH_N"/>
    <property type="match status" value="1"/>
</dbReference>
<keyword evidence="12" id="KW-0809">Transit peptide</keyword>
<dbReference type="Proteomes" id="UP000748531">
    <property type="component" value="Unassembled WGS sequence"/>
</dbReference>
<dbReference type="OrthoDB" id="10004768at2759"/>
<comment type="similarity">
    <text evidence="5">In the N-terminal section; belongs to the enoyl-CoA hydratase/isomerase family.</text>
</comment>
<dbReference type="EC" id="4.2.1.17" evidence="6"/>
<dbReference type="FunFam" id="3.90.226.10:FF:000011">
    <property type="entry name" value="Fatty acid oxidation complex subunit alpha"/>
    <property type="match status" value="1"/>
</dbReference>
<proteinExistence type="inferred from homology"/>
<feature type="site" description="Important for long-chain enoyl-CoA hydratase activity" evidence="40">
    <location>
        <position position="143"/>
    </location>
</feature>
<evidence type="ECO:0000256" key="9">
    <source>
        <dbReference type="ARBA" id="ARBA00022679"/>
    </source>
</evidence>
<dbReference type="FunFam" id="3.40.50.720:FF:000009">
    <property type="entry name" value="Fatty oxidation complex, alpha subunit"/>
    <property type="match status" value="1"/>
</dbReference>
<dbReference type="InterPro" id="IPR050136">
    <property type="entry name" value="FA_oxidation_alpha_subunit"/>
</dbReference>
<comment type="catalytic activity">
    <reaction evidence="22">
        <text>(3S)-hydroxyhexadecanoyl-CoA + NAD(+) = 3-oxohexadecanoyl-CoA + NADH + H(+)</text>
        <dbReference type="Rhea" id="RHEA:31159"/>
        <dbReference type="ChEBI" id="CHEBI:15378"/>
        <dbReference type="ChEBI" id="CHEBI:57349"/>
        <dbReference type="ChEBI" id="CHEBI:57540"/>
        <dbReference type="ChEBI" id="CHEBI:57945"/>
        <dbReference type="ChEBI" id="CHEBI:62613"/>
    </reaction>
    <physiologicalReaction direction="left-to-right" evidence="22">
        <dbReference type="Rhea" id="RHEA:31160"/>
    </physiologicalReaction>
</comment>
<dbReference type="Pfam" id="PF00378">
    <property type="entry name" value="ECH_1"/>
    <property type="match status" value="1"/>
</dbReference>